<proteinExistence type="predicted"/>
<dbReference type="AlphaFoldDB" id="A0A140D6L0"/>
<accession>A0A140D6L0</accession>
<reference evidence="1" key="1">
    <citation type="journal article" date="2016" name="BMC Genomics">
        <title>A multi-substrate approach for functional metagenomics-based screening for (hemi)cellulases in two wheat straw-degrading microbial consortia unveils novel thermoalkaliphilic enzymes.</title>
        <authorList>
            <person name="Maruthamuthu M."/>
            <person name="Jimenez D.J."/>
            <person name="Stevens P."/>
            <person name="van Elsas J.D."/>
        </authorList>
    </citation>
    <scope>NUCLEOTIDE SEQUENCE</scope>
    <source>
        <strain evidence="1">T5-5Contig4</strain>
    </source>
</reference>
<name>A0A140D6L0_9ENTR</name>
<sequence length="345" mass="39797">MQAMATCATSNRERAEEGTLQQNVLRFVIHARVFTTENAAHCQRFLMVSDNQSIGIKLRFRAIQKNQRLPFMRHTYDNPAFNAVFVECMHRLTQFKQHIVGDVNHSIDRADTAAAQLFLHPQRSRCFNIDAFHYAAQIARACIRRINLNRQNIINSRRNRSDFRSIQRSFVEHGHIASNTNNTQAVGTVRRDADFDGVIVQLQVFTDVGTQRRISRQFDNAAMIVGNTQLGERTQHTFRRLAAQFRRFNFKITRQYGADGCNRNLQTLTTVRRTADDVQQTFAANVDFRYTQFVSIRVLSAFNHFTHDNAVEASRDRLNTVNFEACHGYLVRQRFAVDGRVNPLA</sequence>
<dbReference type="EMBL" id="KU505143">
    <property type="protein sequence ID" value="AMK07513.1"/>
    <property type="molecule type" value="Genomic_DNA"/>
</dbReference>
<organism evidence="1">
    <name type="scientific">Klebsiella sp. T5-5</name>
    <dbReference type="NCBI Taxonomy" id="1778875"/>
    <lineage>
        <taxon>Bacteria</taxon>
        <taxon>Pseudomonadati</taxon>
        <taxon>Pseudomonadota</taxon>
        <taxon>Gammaproteobacteria</taxon>
        <taxon>Enterobacterales</taxon>
        <taxon>Enterobacteriaceae</taxon>
        <taxon>Klebsiella/Raoultella group</taxon>
        <taxon>Klebsiella</taxon>
    </lineage>
</organism>
<evidence type="ECO:0000313" key="1">
    <source>
        <dbReference type="EMBL" id="AMK07513.1"/>
    </source>
</evidence>
<protein>
    <submittedName>
        <fullName evidence="1">Uncharacterized protein</fullName>
    </submittedName>
</protein>